<dbReference type="Proteomes" id="UP001286313">
    <property type="component" value="Unassembled WGS sequence"/>
</dbReference>
<accession>A0AAE1KF96</accession>
<feature type="non-terminal residue" evidence="1">
    <location>
        <position position="48"/>
    </location>
</feature>
<organism evidence="1 2">
    <name type="scientific">Petrolisthes cinctipes</name>
    <name type="common">Flat porcelain crab</name>
    <dbReference type="NCBI Taxonomy" id="88211"/>
    <lineage>
        <taxon>Eukaryota</taxon>
        <taxon>Metazoa</taxon>
        <taxon>Ecdysozoa</taxon>
        <taxon>Arthropoda</taxon>
        <taxon>Crustacea</taxon>
        <taxon>Multicrustacea</taxon>
        <taxon>Malacostraca</taxon>
        <taxon>Eumalacostraca</taxon>
        <taxon>Eucarida</taxon>
        <taxon>Decapoda</taxon>
        <taxon>Pleocyemata</taxon>
        <taxon>Anomura</taxon>
        <taxon>Galatheoidea</taxon>
        <taxon>Porcellanidae</taxon>
        <taxon>Petrolisthes</taxon>
    </lineage>
</organism>
<protein>
    <submittedName>
        <fullName evidence="1">Uncharacterized protein</fullName>
    </submittedName>
</protein>
<evidence type="ECO:0000313" key="2">
    <source>
        <dbReference type="Proteomes" id="UP001286313"/>
    </source>
</evidence>
<proteinExistence type="predicted"/>
<sequence>MVARRAQGGRTRQRLDRWQEKWVGTVAFTSVPMHTPTTPHPHLVYYVG</sequence>
<gene>
    <name evidence="1" type="ORF">Pcinc_023432</name>
</gene>
<reference evidence="1" key="1">
    <citation type="submission" date="2023-10" db="EMBL/GenBank/DDBJ databases">
        <title>Genome assemblies of two species of porcelain crab, Petrolisthes cinctipes and Petrolisthes manimaculis (Anomura: Porcellanidae).</title>
        <authorList>
            <person name="Angst P."/>
        </authorList>
    </citation>
    <scope>NUCLEOTIDE SEQUENCE</scope>
    <source>
        <strain evidence="1">PB745_01</strain>
        <tissue evidence="1">Gill</tissue>
    </source>
</reference>
<comment type="caution">
    <text evidence="1">The sequence shown here is derived from an EMBL/GenBank/DDBJ whole genome shotgun (WGS) entry which is preliminary data.</text>
</comment>
<name>A0AAE1KF96_PETCI</name>
<keyword evidence="2" id="KW-1185">Reference proteome</keyword>
<dbReference type="AlphaFoldDB" id="A0AAE1KF96"/>
<dbReference type="EMBL" id="JAWQEG010002511">
    <property type="protein sequence ID" value="KAK3871417.1"/>
    <property type="molecule type" value="Genomic_DNA"/>
</dbReference>
<evidence type="ECO:0000313" key="1">
    <source>
        <dbReference type="EMBL" id="KAK3871417.1"/>
    </source>
</evidence>